<dbReference type="GeneTree" id="ENSGT00950000182818"/>
<keyword evidence="8" id="KW-1185">Reference proteome</keyword>
<dbReference type="Proteomes" id="UP000265120">
    <property type="component" value="Chromosome 8"/>
</dbReference>
<organism evidence="7 8">
    <name type="scientific">Cynoglossus semilaevis</name>
    <name type="common">Tongue sole</name>
    <dbReference type="NCBI Taxonomy" id="244447"/>
    <lineage>
        <taxon>Eukaryota</taxon>
        <taxon>Metazoa</taxon>
        <taxon>Chordata</taxon>
        <taxon>Craniata</taxon>
        <taxon>Vertebrata</taxon>
        <taxon>Euteleostomi</taxon>
        <taxon>Actinopterygii</taxon>
        <taxon>Neopterygii</taxon>
        <taxon>Teleostei</taxon>
        <taxon>Neoteleostei</taxon>
        <taxon>Acanthomorphata</taxon>
        <taxon>Carangaria</taxon>
        <taxon>Pleuronectiformes</taxon>
        <taxon>Pleuronectoidei</taxon>
        <taxon>Cynoglossidae</taxon>
        <taxon>Cynoglossinae</taxon>
        <taxon>Cynoglossus</taxon>
    </lineage>
</organism>
<evidence type="ECO:0000256" key="1">
    <source>
        <dbReference type="ARBA" id="ARBA00004613"/>
    </source>
</evidence>
<dbReference type="OrthoDB" id="9946219at2759"/>
<evidence type="ECO:0000256" key="5">
    <source>
        <dbReference type="RuleBase" id="RU003618"/>
    </source>
</evidence>
<keyword evidence="5" id="KW-0372">Hormone</keyword>
<keyword evidence="3" id="KW-0964">Secreted</keyword>
<comment type="subcellular location">
    <subcellularLocation>
        <location evidence="1 5">Secreted</location>
    </subcellularLocation>
</comment>
<evidence type="ECO:0000256" key="4">
    <source>
        <dbReference type="ARBA" id="ARBA00023157"/>
    </source>
</evidence>
<dbReference type="PANTHER" id="PTHR11417">
    <property type="entry name" value="SOMATOTROPIN,PROLACTIN"/>
    <property type="match status" value="1"/>
</dbReference>
<evidence type="ECO:0000313" key="7">
    <source>
        <dbReference type="Ensembl" id="ENSCSEP00000025767.1"/>
    </source>
</evidence>
<reference evidence="7" key="2">
    <citation type="submission" date="2025-08" db="UniProtKB">
        <authorList>
            <consortium name="Ensembl"/>
        </authorList>
    </citation>
    <scope>IDENTIFICATION</scope>
</reference>
<reference evidence="7" key="3">
    <citation type="submission" date="2025-09" db="UniProtKB">
        <authorList>
            <consortium name="Ensembl"/>
        </authorList>
    </citation>
    <scope>IDENTIFICATION</scope>
</reference>
<dbReference type="PRINTS" id="PR00836">
    <property type="entry name" value="SOMATOTROPIN"/>
</dbReference>
<proteinExistence type="inferred from homology"/>
<dbReference type="Ensembl" id="ENSCSET00000026104.1">
    <property type="protein sequence ID" value="ENSCSEP00000025767.1"/>
    <property type="gene ID" value="ENSCSEG00000016460.1"/>
</dbReference>
<sequence length="235" mass="27190">MERRLFICCSMTGNIQSGCAVWLGLLVLVLCWTLTITNAAPFCTNDQPGCHTLYLDNLFDRVVQHSARVHSISNDLHSDFEHYFLRSRNQIDRVGRNCHTSTILTPNGKENAQQMAREELTEVILRLLVAWKDPLWRFHQSVAQHRDLNDFSSDRALELSHMVHQLHNGVERVAEKMQLLGILSDSIDSQASPETTFPSDSMRDYDLLFCFRRDSNKIQNYLKILKCRVFPEHKC</sequence>
<dbReference type="PANTHER" id="PTHR11417:SF33">
    <property type="entry name" value="PROLACTIN LIKE"/>
    <property type="match status" value="1"/>
</dbReference>
<dbReference type="InParanoid" id="A0A3P8WH30"/>
<protein>
    <submittedName>
        <fullName evidence="7">Prolactin 2</fullName>
    </submittedName>
</protein>
<evidence type="ECO:0000256" key="6">
    <source>
        <dbReference type="SAM" id="SignalP"/>
    </source>
</evidence>
<comment type="similarity">
    <text evidence="2 5">Belongs to the somatotropin/prolactin family.</text>
</comment>
<accession>A0A3P8WH30</accession>
<feature type="signal peptide" evidence="6">
    <location>
        <begin position="1"/>
        <end position="39"/>
    </location>
</feature>
<evidence type="ECO:0000256" key="3">
    <source>
        <dbReference type="ARBA" id="ARBA00022525"/>
    </source>
</evidence>
<name>A0A3P8WH30_CYNSE</name>
<dbReference type="KEGG" id="csem:103383000"/>
<dbReference type="InterPro" id="IPR001400">
    <property type="entry name" value="Somatotropin/Prolactin"/>
</dbReference>
<dbReference type="GeneID" id="103383000"/>
<dbReference type="SUPFAM" id="SSF47266">
    <property type="entry name" value="4-helical cytokines"/>
    <property type="match status" value="1"/>
</dbReference>
<feature type="chain" id="PRO_5018225838" evidence="6">
    <location>
        <begin position="40"/>
        <end position="235"/>
    </location>
</feature>
<dbReference type="STRING" id="244447.ENSCSEP00000025767"/>
<dbReference type="PROSITE" id="PS00266">
    <property type="entry name" value="SOMATOTROPIN_1"/>
    <property type="match status" value="1"/>
</dbReference>
<dbReference type="GO" id="GO:0031667">
    <property type="term" value="P:response to nutrient levels"/>
    <property type="evidence" value="ECO:0007669"/>
    <property type="project" value="TreeGrafter"/>
</dbReference>
<dbReference type="Pfam" id="PF00103">
    <property type="entry name" value="Hormone_1"/>
    <property type="match status" value="1"/>
</dbReference>
<keyword evidence="4" id="KW-1015">Disulfide bond</keyword>
<evidence type="ECO:0000256" key="2">
    <source>
        <dbReference type="ARBA" id="ARBA00008474"/>
    </source>
</evidence>
<dbReference type="GO" id="GO:0046427">
    <property type="term" value="P:positive regulation of receptor signaling pathway via JAK-STAT"/>
    <property type="evidence" value="ECO:0007669"/>
    <property type="project" value="TreeGrafter"/>
</dbReference>
<evidence type="ECO:0000313" key="8">
    <source>
        <dbReference type="Proteomes" id="UP000265120"/>
    </source>
</evidence>
<dbReference type="RefSeq" id="XP_024913906.1">
    <property type="nucleotide sequence ID" value="XM_025058138.1"/>
</dbReference>
<dbReference type="GO" id="GO:0005179">
    <property type="term" value="F:hormone activity"/>
    <property type="evidence" value="ECO:0007669"/>
    <property type="project" value="UniProtKB-KW"/>
</dbReference>
<dbReference type="InterPro" id="IPR018116">
    <property type="entry name" value="Somatotropin_CS"/>
</dbReference>
<dbReference type="PROSITE" id="PS00338">
    <property type="entry name" value="SOMATOTROPIN_2"/>
    <property type="match status" value="1"/>
</dbReference>
<dbReference type="GO" id="GO:0005615">
    <property type="term" value="C:extracellular space"/>
    <property type="evidence" value="ECO:0007669"/>
    <property type="project" value="TreeGrafter"/>
</dbReference>
<dbReference type="CTD" id="799612"/>
<reference evidence="7 8" key="1">
    <citation type="journal article" date="2014" name="Nat. Genet.">
        <title>Whole-genome sequence of a flatfish provides insights into ZW sex chromosome evolution and adaptation to a benthic lifestyle.</title>
        <authorList>
            <person name="Chen S."/>
            <person name="Zhang G."/>
            <person name="Shao C."/>
            <person name="Huang Q."/>
            <person name="Liu G."/>
            <person name="Zhang P."/>
            <person name="Song W."/>
            <person name="An N."/>
            <person name="Chalopin D."/>
            <person name="Volff J.N."/>
            <person name="Hong Y."/>
            <person name="Li Q."/>
            <person name="Sha Z."/>
            <person name="Zhou H."/>
            <person name="Xie M."/>
            <person name="Yu Q."/>
            <person name="Liu Y."/>
            <person name="Xiang H."/>
            <person name="Wang N."/>
            <person name="Wu K."/>
            <person name="Yang C."/>
            <person name="Zhou Q."/>
            <person name="Liao X."/>
            <person name="Yang L."/>
            <person name="Hu Q."/>
            <person name="Zhang J."/>
            <person name="Meng L."/>
            <person name="Jin L."/>
            <person name="Tian Y."/>
            <person name="Lian J."/>
            <person name="Yang J."/>
            <person name="Miao G."/>
            <person name="Liu S."/>
            <person name="Liang Z."/>
            <person name="Yan F."/>
            <person name="Li Y."/>
            <person name="Sun B."/>
            <person name="Zhang H."/>
            <person name="Zhang J."/>
            <person name="Zhu Y."/>
            <person name="Du M."/>
            <person name="Zhao Y."/>
            <person name="Schartl M."/>
            <person name="Tang Q."/>
            <person name="Wang J."/>
        </authorList>
    </citation>
    <scope>NUCLEOTIDE SEQUENCE</scope>
</reference>
<dbReference type="InterPro" id="IPR009079">
    <property type="entry name" value="4_helix_cytokine-like_core"/>
</dbReference>
<dbReference type="AlphaFoldDB" id="A0A3P8WH30"/>
<dbReference type="OMA" id="WREPLWH"/>
<keyword evidence="6" id="KW-0732">Signal</keyword>
<dbReference type="Gene3D" id="1.20.1250.10">
    <property type="match status" value="1"/>
</dbReference>